<dbReference type="Proteomes" id="UP000054279">
    <property type="component" value="Unassembled WGS sequence"/>
</dbReference>
<sequence>MPINAARETSEGCGKRMGEERFPLSLLLKFSGAGDPTRLHTRAAANRTPPAQP</sequence>
<gene>
    <name evidence="2" type="ORF">M422DRAFT_39898</name>
</gene>
<evidence type="ECO:0000313" key="2">
    <source>
        <dbReference type="EMBL" id="KIJ22864.1"/>
    </source>
</evidence>
<proteinExistence type="predicted"/>
<feature type="region of interest" description="Disordered" evidence="1">
    <location>
        <begin position="32"/>
        <end position="53"/>
    </location>
</feature>
<evidence type="ECO:0000256" key="1">
    <source>
        <dbReference type="SAM" id="MobiDB-lite"/>
    </source>
</evidence>
<dbReference type="AlphaFoldDB" id="A0A0C9TLZ5"/>
<organism evidence="2 3">
    <name type="scientific">Sphaerobolus stellatus (strain SS14)</name>
    <dbReference type="NCBI Taxonomy" id="990650"/>
    <lineage>
        <taxon>Eukaryota</taxon>
        <taxon>Fungi</taxon>
        <taxon>Dikarya</taxon>
        <taxon>Basidiomycota</taxon>
        <taxon>Agaricomycotina</taxon>
        <taxon>Agaricomycetes</taxon>
        <taxon>Phallomycetidae</taxon>
        <taxon>Geastrales</taxon>
        <taxon>Sphaerobolaceae</taxon>
        <taxon>Sphaerobolus</taxon>
    </lineage>
</organism>
<protein>
    <submittedName>
        <fullName evidence="2">Uncharacterized protein</fullName>
    </submittedName>
</protein>
<accession>A0A0C9TLZ5</accession>
<dbReference type="HOGENOM" id="CLU_3070219_0_0_1"/>
<evidence type="ECO:0000313" key="3">
    <source>
        <dbReference type="Proteomes" id="UP000054279"/>
    </source>
</evidence>
<dbReference type="EMBL" id="KN837903">
    <property type="protein sequence ID" value="KIJ22864.1"/>
    <property type="molecule type" value="Genomic_DNA"/>
</dbReference>
<name>A0A0C9TLZ5_SPHS4</name>
<reference evidence="2 3" key="1">
    <citation type="submission" date="2014-06" db="EMBL/GenBank/DDBJ databases">
        <title>Evolutionary Origins and Diversification of the Mycorrhizal Mutualists.</title>
        <authorList>
            <consortium name="DOE Joint Genome Institute"/>
            <consortium name="Mycorrhizal Genomics Consortium"/>
            <person name="Kohler A."/>
            <person name="Kuo A."/>
            <person name="Nagy L.G."/>
            <person name="Floudas D."/>
            <person name="Copeland A."/>
            <person name="Barry K.W."/>
            <person name="Cichocki N."/>
            <person name="Veneault-Fourrey C."/>
            <person name="LaButti K."/>
            <person name="Lindquist E.A."/>
            <person name="Lipzen A."/>
            <person name="Lundell T."/>
            <person name="Morin E."/>
            <person name="Murat C."/>
            <person name="Riley R."/>
            <person name="Ohm R."/>
            <person name="Sun H."/>
            <person name="Tunlid A."/>
            <person name="Henrissat B."/>
            <person name="Grigoriev I.V."/>
            <person name="Hibbett D.S."/>
            <person name="Martin F."/>
        </authorList>
    </citation>
    <scope>NUCLEOTIDE SEQUENCE [LARGE SCALE GENOMIC DNA]</scope>
    <source>
        <strain evidence="2 3">SS14</strain>
    </source>
</reference>
<keyword evidence="3" id="KW-1185">Reference proteome</keyword>